<dbReference type="Gene3D" id="3.40.50.300">
    <property type="entry name" value="P-loop containing nucleotide triphosphate hydrolases"/>
    <property type="match status" value="3"/>
</dbReference>
<evidence type="ECO:0000259" key="18">
    <source>
        <dbReference type="PROSITE" id="PS51194"/>
    </source>
</evidence>
<comment type="caution">
    <text evidence="19">The sequence shown here is derived from an EMBL/GenBank/DDBJ whole genome shotgun (WGS) entry which is preliminary data.</text>
</comment>
<organism evidence="19 20">
    <name type="scientific">Kangiella marina</name>
    <dbReference type="NCBI Taxonomy" id="1079178"/>
    <lineage>
        <taxon>Bacteria</taxon>
        <taxon>Pseudomonadati</taxon>
        <taxon>Pseudomonadota</taxon>
        <taxon>Gammaproteobacteria</taxon>
        <taxon>Kangiellales</taxon>
        <taxon>Kangiellaceae</taxon>
        <taxon>Kangiella</taxon>
    </lineage>
</organism>
<keyword evidence="9 13" id="KW-0234">DNA repair</keyword>
<dbReference type="HAMAP" id="MF_00204">
    <property type="entry name" value="UvrB"/>
    <property type="match status" value="1"/>
</dbReference>
<evidence type="ECO:0000256" key="13">
    <source>
        <dbReference type="HAMAP-Rule" id="MF_00204"/>
    </source>
</evidence>
<dbReference type="PANTHER" id="PTHR24029">
    <property type="entry name" value="UVRABC SYSTEM PROTEIN B"/>
    <property type="match status" value="1"/>
</dbReference>
<dbReference type="InterPro" id="IPR041471">
    <property type="entry name" value="UvrB_inter"/>
</dbReference>
<feature type="short sequence motif" description="Beta-hairpin" evidence="13">
    <location>
        <begin position="92"/>
        <end position="115"/>
    </location>
</feature>
<reference evidence="20" key="1">
    <citation type="journal article" date="2019" name="Int. J. Syst. Evol. Microbiol.">
        <title>The Global Catalogue of Microorganisms (GCM) 10K type strain sequencing project: providing services to taxonomists for standard genome sequencing and annotation.</title>
        <authorList>
            <consortium name="The Broad Institute Genomics Platform"/>
            <consortium name="The Broad Institute Genome Sequencing Center for Infectious Disease"/>
            <person name="Wu L."/>
            <person name="Ma J."/>
        </authorList>
    </citation>
    <scope>NUCLEOTIDE SEQUENCE [LARGE SCALE GENOMIC DNA]</scope>
    <source>
        <strain evidence="20">JCM 17728</strain>
    </source>
</reference>
<dbReference type="PANTHER" id="PTHR24029:SF0">
    <property type="entry name" value="UVRABC SYSTEM PROTEIN B"/>
    <property type="match status" value="1"/>
</dbReference>
<evidence type="ECO:0000256" key="14">
    <source>
        <dbReference type="RuleBase" id="RU003587"/>
    </source>
</evidence>
<feature type="coiled-coil region" evidence="15">
    <location>
        <begin position="620"/>
        <end position="647"/>
    </location>
</feature>
<dbReference type="NCBIfam" id="TIGR00631">
    <property type="entry name" value="uvrb"/>
    <property type="match status" value="1"/>
</dbReference>
<accession>A0ABP8IQA9</accession>
<keyword evidence="3 13" id="KW-0963">Cytoplasm</keyword>
<dbReference type="PROSITE" id="PS51194">
    <property type="entry name" value="HELICASE_CTER"/>
    <property type="match status" value="1"/>
</dbReference>
<dbReference type="NCBIfam" id="NF003673">
    <property type="entry name" value="PRK05298.1"/>
    <property type="match status" value="1"/>
</dbReference>
<comment type="domain">
    <text evidence="13">The beta-hairpin motif is involved in DNA binding.</text>
</comment>
<evidence type="ECO:0000256" key="3">
    <source>
        <dbReference type="ARBA" id="ARBA00022490"/>
    </source>
</evidence>
<protein>
    <recommendedName>
        <fullName evidence="12 13">UvrABC system protein B</fullName>
        <shortName evidence="13">Protein UvrB</shortName>
    </recommendedName>
    <alternativeName>
        <fullName evidence="13">Excinuclease ABC subunit B</fullName>
    </alternativeName>
</protein>
<dbReference type="InterPro" id="IPR027417">
    <property type="entry name" value="P-loop_NTPase"/>
</dbReference>
<keyword evidence="6 13" id="KW-0228">DNA excision</keyword>
<evidence type="ECO:0000256" key="1">
    <source>
        <dbReference type="ARBA" id="ARBA00004496"/>
    </source>
</evidence>
<dbReference type="RefSeq" id="WP_345293178.1">
    <property type="nucleotide sequence ID" value="NZ_BAABFV010000002.1"/>
</dbReference>
<comment type="similarity">
    <text evidence="2 13 14">Belongs to the UvrB family.</text>
</comment>
<keyword evidence="4 13" id="KW-0547">Nucleotide-binding</keyword>
<dbReference type="InterPro" id="IPR006935">
    <property type="entry name" value="Helicase/UvrB_N"/>
</dbReference>
<feature type="domain" description="UVR" evidence="16">
    <location>
        <begin position="624"/>
        <end position="659"/>
    </location>
</feature>
<dbReference type="InterPro" id="IPR036876">
    <property type="entry name" value="UVR_dom_sf"/>
</dbReference>
<evidence type="ECO:0000256" key="7">
    <source>
        <dbReference type="ARBA" id="ARBA00022840"/>
    </source>
</evidence>
<keyword evidence="20" id="KW-1185">Reference proteome</keyword>
<dbReference type="CDD" id="cd17916">
    <property type="entry name" value="DEXHc_UvrB"/>
    <property type="match status" value="1"/>
</dbReference>
<dbReference type="InterPro" id="IPR014001">
    <property type="entry name" value="Helicase_ATP-bd"/>
</dbReference>
<dbReference type="CDD" id="cd18790">
    <property type="entry name" value="SF2_C_UvrB"/>
    <property type="match status" value="1"/>
</dbReference>
<dbReference type="SMART" id="SM00490">
    <property type="entry name" value="HELICc"/>
    <property type="match status" value="1"/>
</dbReference>
<dbReference type="SUPFAM" id="SSF52540">
    <property type="entry name" value="P-loop containing nucleoside triphosphate hydrolases"/>
    <property type="match status" value="2"/>
</dbReference>
<dbReference type="Pfam" id="PF00271">
    <property type="entry name" value="Helicase_C"/>
    <property type="match status" value="1"/>
</dbReference>
<evidence type="ECO:0000313" key="20">
    <source>
        <dbReference type="Proteomes" id="UP001501011"/>
    </source>
</evidence>
<dbReference type="Pfam" id="PF17757">
    <property type="entry name" value="UvrB_inter"/>
    <property type="match status" value="1"/>
</dbReference>
<comment type="function">
    <text evidence="13">The UvrABC repair system catalyzes the recognition and processing of DNA lesions. A damage recognition complex composed of 2 UvrA and 2 UvrB subunits scans DNA for abnormalities. Upon binding of the UvrA(2)B(2) complex to a putative damaged site, the DNA wraps around one UvrB monomer. DNA wrap is dependent on ATP binding by UvrB and probably causes local melting of the DNA helix, facilitating insertion of UvrB beta-hairpin between the DNA strands. Then UvrB probes one DNA strand for the presence of a lesion. If a lesion is found the UvrA subunits dissociate and the UvrB-DNA preincision complex is formed. This complex is subsequently bound by UvrC and the second UvrB is released. If no lesion is found, the DNA wraps around the other UvrB subunit that will check the other stand for damage.</text>
</comment>
<evidence type="ECO:0000259" key="16">
    <source>
        <dbReference type="PROSITE" id="PS50151"/>
    </source>
</evidence>
<dbReference type="SMART" id="SM00487">
    <property type="entry name" value="DEXDc"/>
    <property type="match status" value="1"/>
</dbReference>
<evidence type="ECO:0000259" key="17">
    <source>
        <dbReference type="PROSITE" id="PS51192"/>
    </source>
</evidence>
<evidence type="ECO:0000256" key="11">
    <source>
        <dbReference type="ARBA" id="ARBA00026033"/>
    </source>
</evidence>
<feature type="binding site" evidence="13">
    <location>
        <begin position="39"/>
        <end position="46"/>
    </location>
    <ligand>
        <name>ATP</name>
        <dbReference type="ChEBI" id="CHEBI:30616"/>
    </ligand>
</feature>
<feature type="coiled-coil region" evidence="15">
    <location>
        <begin position="257"/>
        <end position="284"/>
    </location>
</feature>
<feature type="domain" description="Helicase C-terminal" evidence="18">
    <location>
        <begin position="430"/>
        <end position="596"/>
    </location>
</feature>
<name>A0ABP8IQA9_9GAMM</name>
<evidence type="ECO:0000256" key="4">
    <source>
        <dbReference type="ARBA" id="ARBA00022741"/>
    </source>
</evidence>
<dbReference type="InterPro" id="IPR001943">
    <property type="entry name" value="UVR_dom"/>
</dbReference>
<evidence type="ECO:0000256" key="15">
    <source>
        <dbReference type="SAM" id="Coils"/>
    </source>
</evidence>
<keyword evidence="5 13" id="KW-0227">DNA damage</keyword>
<dbReference type="PROSITE" id="PS50151">
    <property type="entry name" value="UVR"/>
    <property type="match status" value="1"/>
</dbReference>
<evidence type="ECO:0000256" key="6">
    <source>
        <dbReference type="ARBA" id="ARBA00022769"/>
    </source>
</evidence>
<dbReference type="Gene3D" id="4.10.860.10">
    <property type="entry name" value="UVR domain"/>
    <property type="match status" value="1"/>
</dbReference>
<dbReference type="InterPro" id="IPR024759">
    <property type="entry name" value="UvrB_YAD/RRR_dom"/>
</dbReference>
<dbReference type="InterPro" id="IPR001650">
    <property type="entry name" value="Helicase_C-like"/>
</dbReference>
<gene>
    <name evidence="13 19" type="primary">uvrB</name>
    <name evidence="19" type="ORF">GCM10023151_21020</name>
</gene>
<comment type="subcellular location">
    <subcellularLocation>
        <location evidence="1 13 14">Cytoplasm</location>
    </subcellularLocation>
</comment>
<dbReference type="Pfam" id="PF04851">
    <property type="entry name" value="ResIII"/>
    <property type="match status" value="1"/>
</dbReference>
<evidence type="ECO:0000256" key="12">
    <source>
        <dbReference type="ARBA" id="ARBA00029504"/>
    </source>
</evidence>
<feature type="domain" description="Helicase ATP-binding" evidence="17">
    <location>
        <begin position="26"/>
        <end position="159"/>
    </location>
</feature>
<keyword evidence="7 13" id="KW-0067">ATP-binding</keyword>
<dbReference type="InterPro" id="IPR004807">
    <property type="entry name" value="UvrB"/>
</dbReference>
<keyword evidence="10 13" id="KW-0742">SOS response</keyword>
<evidence type="ECO:0000256" key="9">
    <source>
        <dbReference type="ARBA" id="ARBA00023204"/>
    </source>
</evidence>
<dbReference type="PROSITE" id="PS51192">
    <property type="entry name" value="HELICASE_ATP_BIND_1"/>
    <property type="match status" value="1"/>
</dbReference>
<comment type="subunit">
    <text evidence="11 13 14">Forms a heterotetramer with UvrA during the search for lesions. Interacts with UvrC in an incision complex.</text>
</comment>
<dbReference type="Proteomes" id="UP001501011">
    <property type="component" value="Unassembled WGS sequence"/>
</dbReference>
<keyword evidence="8 13" id="KW-0267">Excision nuclease</keyword>
<dbReference type="Pfam" id="PF02151">
    <property type="entry name" value="UVR"/>
    <property type="match status" value="1"/>
</dbReference>
<dbReference type="Pfam" id="PF12344">
    <property type="entry name" value="UvrB"/>
    <property type="match status" value="1"/>
</dbReference>
<sequence>MNQIFDMKSQFQPAGDQPKAIERLLEGLDDGLSHQTLLGVTGSGKTYTMANVIAQSGRPAIIMAHNKTLAAQLYGEMKEFFPNNAVEYFVSYYDYYQPEAYVPASDTFIEKDASINEHIEQMRLSATRALLERRDAIIVASVSAIYGLGDPKAFHSMVMHLKVGDAIDQRYILRRLAELQYTRNDMELQRATYRVRGDLIDIYPAESDKNAIRIELFDDEVETIQTFDPLTGEVLKNLTRATIFPKSHYVTSRQTILDAIEQIKEELKERLAQLYDMNKLVEAQRLEQRVKFDIEMMQELGYCSGIENYSRYLSGAQPGEPPPCLLDYLPPDALMIIDESHVTVSQIGAMYKGDRSRKETLVEFGFRLPSALDNRPLKFDEFERIVPQTIFISATPGNYEAEHSGQVVEQVVRPTGLVDPDIEVRPVGTQVDDLLSEINKRVAVNERVLVTTLTKKMSEDLTDYLAEHGTRVRYLHSDIDTVERMEIIRDLRLGEFDVLVGINLLREGLDMPEVSLVAILDADKEGFLRSERSLIQTIGRAARNLNGKAILYGDRITGSMKRAIDETERRRAIQLAFNKEHGITPQGIKKKINDVMDTGGSGRGKKRVAEKKGAYDVRSLADSVEMIEKLEKEMLEKAKNLEFEKAAEIRDRIEKIRERSIA</sequence>
<evidence type="ECO:0000256" key="8">
    <source>
        <dbReference type="ARBA" id="ARBA00022881"/>
    </source>
</evidence>
<dbReference type="Gene3D" id="6.10.140.240">
    <property type="match status" value="1"/>
</dbReference>
<dbReference type="EMBL" id="BAABFV010000002">
    <property type="protein sequence ID" value="GAA4364602.1"/>
    <property type="molecule type" value="Genomic_DNA"/>
</dbReference>
<keyword evidence="15" id="KW-0175">Coiled coil</keyword>
<evidence type="ECO:0000313" key="19">
    <source>
        <dbReference type="EMBL" id="GAA4364602.1"/>
    </source>
</evidence>
<evidence type="ECO:0000256" key="10">
    <source>
        <dbReference type="ARBA" id="ARBA00023236"/>
    </source>
</evidence>
<dbReference type="SUPFAM" id="SSF46600">
    <property type="entry name" value="C-terminal UvrC-binding domain of UvrB"/>
    <property type="match status" value="1"/>
</dbReference>
<evidence type="ECO:0000256" key="5">
    <source>
        <dbReference type="ARBA" id="ARBA00022763"/>
    </source>
</evidence>
<proteinExistence type="inferred from homology"/>
<evidence type="ECO:0000256" key="2">
    <source>
        <dbReference type="ARBA" id="ARBA00008533"/>
    </source>
</evidence>